<evidence type="ECO:0000313" key="7">
    <source>
        <dbReference type="Proteomes" id="UP000326659"/>
    </source>
</evidence>
<dbReference type="Gene3D" id="1.20.120.910">
    <property type="entry name" value="DksA, coiled-coil domain"/>
    <property type="match status" value="1"/>
</dbReference>
<sequence length="71" mass="7483">MADIADRANDVVLESMDSLLAARKPAFVGRSLSECLDCGDEIPAARQIAAPGCTLCTFCQSITEKRGHANG</sequence>
<accession>A0A9X7N671</accession>
<keyword evidence="2" id="KW-0863">Zinc-finger</keyword>
<dbReference type="EMBL" id="CP043626">
    <property type="protein sequence ID" value="QEY75779.1"/>
    <property type="molecule type" value="Genomic_DNA"/>
</dbReference>
<dbReference type="PANTHER" id="PTHR38777:SF1">
    <property type="entry name" value="DNAK SUPPRESSOR PROTEIN"/>
    <property type="match status" value="1"/>
</dbReference>
<feature type="zinc finger region" description="dksA C4-type" evidence="4">
    <location>
        <begin position="35"/>
        <end position="59"/>
    </location>
</feature>
<name>A0A9X7N671_PSEDE</name>
<feature type="domain" description="Zinc finger DksA/TraR C4-type" evidence="5">
    <location>
        <begin position="32"/>
        <end position="64"/>
    </location>
</feature>
<evidence type="ECO:0000256" key="2">
    <source>
        <dbReference type="ARBA" id="ARBA00022771"/>
    </source>
</evidence>
<evidence type="ECO:0000256" key="3">
    <source>
        <dbReference type="ARBA" id="ARBA00022833"/>
    </source>
</evidence>
<evidence type="ECO:0000256" key="1">
    <source>
        <dbReference type="ARBA" id="ARBA00022723"/>
    </source>
</evidence>
<reference evidence="6 7" key="1">
    <citation type="submission" date="2019-09" db="EMBL/GenBank/DDBJ databases">
        <title>Prosopis cineraria nodule microbiome.</title>
        <authorList>
            <person name="Chaluvadi S.R."/>
            <person name="Ali R."/>
            <person name="Wang X."/>
        </authorList>
    </citation>
    <scope>NUCLEOTIDE SEQUENCE [LARGE SCALE GENOMIC DNA]</scope>
    <source>
        <strain evidence="6 7">BG1</strain>
    </source>
</reference>
<dbReference type="RefSeq" id="WP_151189568.1">
    <property type="nucleotide sequence ID" value="NZ_CP043626.1"/>
</dbReference>
<dbReference type="PROSITE" id="PS51128">
    <property type="entry name" value="ZF_DKSA_2"/>
    <property type="match status" value="1"/>
</dbReference>
<dbReference type="InterPro" id="IPR000962">
    <property type="entry name" value="Znf_DskA_TraR"/>
</dbReference>
<dbReference type="GO" id="GO:0008270">
    <property type="term" value="F:zinc ion binding"/>
    <property type="evidence" value="ECO:0007669"/>
    <property type="project" value="UniProtKB-KW"/>
</dbReference>
<organism evidence="6 7">
    <name type="scientific">Pseudomonas denitrificans</name>
    <dbReference type="NCBI Taxonomy" id="43306"/>
    <lineage>
        <taxon>Bacteria</taxon>
        <taxon>Pseudomonadati</taxon>
        <taxon>Pseudomonadota</taxon>
        <taxon>Gammaproteobacteria</taxon>
        <taxon>Pseudomonadales</taxon>
        <taxon>Pseudomonadaceae</taxon>
        <taxon>Halopseudomonas</taxon>
    </lineage>
</organism>
<keyword evidence="1" id="KW-0479">Metal-binding</keyword>
<dbReference type="OrthoDB" id="962301at2"/>
<gene>
    <name evidence="6" type="ORF">F1C79_31450</name>
</gene>
<evidence type="ECO:0000256" key="4">
    <source>
        <dbReference type="PROSITE-ProRule" id="PRU00510"/>
    </source>
</evidence>
<evidence type="ECO:0000259" key="5">
    <source>
        <dbReference type="Pfam" id="PF01258"/>
    </source>
</evidence>
<dbReference type="GO" id="GO:1900378">
    <property type="term" value="P:positive regulation of secondary metabolite biosynthetic process"/>
    <property type="evidence" value="ECO:0007669"/>
    <property type="project" value="TreeGrafter"/>
</dbReference>
<protein>
    <submittedName>
        <fullName evidence="6">TraR/DksA family transcriptional regulator</fullName>
    </submittedName>
</protein>
<keyword evidence="7" id="KW-1185">Reference proteome</keyword>
<keyword evidence="3" id="KW-0862">Zinc</keyword>
<dbReference type="SUPFAM" id="SSF57716">
    <property type="entry name" value="Glucocorticoid receptor-like (DNA-binding domain)"/>
    <property type="match status" value="1"/>
</dbReference>
<dbReference type="KEGG" id="pden:F1C79_31450"/>
<dbReference type="Proteomes" id="UP000326659">
    <property type="component" value="Chromosome"/>
</dbReference>
<proteinExistence type="predicted"/>
<dbReference type="Pfam" id="PF01258">
    <property type="entry name" value="zf-dskA_traR"/>
    <property type="match status" value="1"/>
</dbReference>
<dbReference type="PANTHER" id="PTHR38777">
    <property type="entry name" value="FELS-2 PROPHAGE PROTEIN"/>
    <property type="match status" value="1"/>
</dbReference>
<evidence type="ECO:0000313" key="6">
    <source>
        <dbReference type="EMBL" id="QEY75779.1"/>
    </source>
</evidence>
<dbReference type="AlphaFoldDB" id="A0A9X7N671"/>